<gene>
    <name evidence="2" type="ORF">GCM10017581_031570</name>
</gene>
<proteinExistence type="predicted"/>
<reference evidence="2" key="2">
    <citation type="submission" date="2023-01" db="EMBL/GenBank/DDBJ databases">
        <authorList>
            <person name="Sun Q."/>
            <person name="Evtushenko L."/>
        </authorList>
    </citation>
    <scope>NUCLEOTIDE SEQUENCE</scope>
    <source>
        <strain evidence="2">VKM Ac-1321</strain>
    </source>
</reference>
<feature type="domain" description="DUF5753" evidence="1">
    <location>
        <begin position="8"/>
        <end position="163"/>
    </location>
</feature>
<name>A0A9W6KJI5_9ACTN</name>
<reference evidence="2" key="1">
    <citation type="journal article" date="2014" name="Int. J. Syst. Evol. Microbiol.">
        <title>Complete genome sequence of Corynebacterium casei LMG S-19264T (=DSM 44701T), isolated from a smear-ripened cheese.</title>
        <authorList>
            <consortium name="US DOE Joint Genome Institute (JGI-PGF)"/>
            <person name="Walter F."/>
            <person name="Albersmeier A."/>
            <person name="Kalinowski J."/>
            <person name="Ruckert C."/>
        </authorList>
    </citation>
    <scope>NUCLEOTIDE SEQUENCE</scope>
    <source>
        <strain evidence="2">VKM Ac-1321</strain>
    </source>
</reference>
<protein>
    <recommendedName>
        <fullName evidence="1">DUF5753 domain-containing protein</fullName>
    </recommendedName>
</protein>
<dbReference type="Proteomes" id="UP001143480">
    <property type="component" value="Unassembled WGS sequence"/>
</dbReference>
<dbReference type="EMBL" id="BSFP01000015">
    <property type="protein sequence ID" value="GLL01416.1"/>
    <property type="molecule type" value="Genomic_DNA"/>
</dbReference>
<accession>A0A9W6KJI5</accession>
<comment type="caution">
    <text evidence="2">The sequence shown here is derived from an EMBL/GenBank/DDBJ whole genome shotgun (WGS) entry which is preliminary data.</text>
</comment>
<evidence type="ECO:0000313" key="3">
    <source>
        <dbReference type="Proteomes" id="UP001143480"/>
    </source>
</evidence>
<dbReference type="AlphaFoldDB" id="A0A9W6KJI5"/>
<evidence type="ECO:0000313" key="2">
    <source>
        <dbReference type="EMBL" id="GLL01416.1"/>
    </source>
</evidence>
<evidence type="ECO:0000259" key="1">
    <source>
        <dbReference type="Pfam" id="PF19054"/>
    </source>
</evidence>
<keyword evidence="3" id="KW-1185">Reference proteome</keyword>
<organism evidence="2 3">
    <name type="scientific">Dactylosporangium matsuzakiense</name>
    <dbReference type="NCBI Taxonomy" id="53360"/>
    <lineage>
        <taxon>Bacteria</taxon>
        <taxon>Bacillati</taxon>
        <taxon>Actinomycetota</taxon>
        <taxon>Actinomycetes</taxon>
        <taxon>Micromonosporales</taxon>
        <taxon>Micromonosporaceae</taxon>
        <taxon>Dactylosporangium</taxon>
    </lineage>
</organism>
<dbReference type="Pfam" id="PF19054">
    <property type="entry name" value="DUF5753"/>
    <property type="match status" value="1"/>
</dbReference>
<sequence length="198" mass="21670">MVRGWGAFERFVEFERESARVHVNQLGVLPALLQVASYSAAIIGGIAGIAADDPGLIERVQLRMRRAEAFRKRLEGPQRPHLWAVFDESALRRRVGGDKTMREQIDHLRLMAEFDTVHLGIVPFTAGAYPGLGGSYEVHEHADGAAMVFFESAHADEFVEGEPGGARERQAGVEALMASGAVVADPRDFLESLSRSLS</sequence>
<dbReference type="InterPro" id="IPR043917">
    <property type="entry name" value="DUF5753"/>
</dbReference>